<organism evidence="1">
    <name type="scientific">Arundo donax</name>
    <name type="common">Giant reed</name>
    <name type="synonym">Donax arundinaceus</name>
    <dbReference type="NCBI Taxonomy" id="35708"/>
    <lineage>
        <taxon>Eukaryota</taxon>
        <taxon>Viridiplantae</taxon>
        <taxon>Streptophyta</taxon>
        <taxon>Embryophyta</taxon>
        <taxon>Tracheophyta</taxon>
        <taxon>Spermatophyta</taxon>
        <taxon>Magnoliopsida</taxon>
        <taxon>Liliopsida</taxon>
        <taxon>Poales</taxon>
        <taxon>Poaceae</taxon>
        <taxon>PACMAD clade</taxon>
        <taxon>Arundinoideae</taxon>
        <taxon>Arundineae</taxon>
        <taxon>Arundo</taxon>
    </lineage>
</organism>
<protein>
    <submittedName>
        <fullName evidence="1">Uncharacterized protein</fullName>
    </submittedName>
</protein>
<accession>A0A0A9EQM8</accession>
<dbReference type="AlphaFoldDB" id="A0A0A9EQM8"/>
<proteinExistence type="predicted"/>
<reference evidence="1" key="2">
    <citation type="journal article" date="2015" name="Data Brief">
        <title>Shoot transcriptome of the giant reed, Arundo donax.</title>
        <authorList>
            <person name="Barrero R.A."/>
            <person name="Guerrero F.D."/>
            <person name="Moolhuijzen P."/>
            <person name="Goolsby J.A."/>
            <person name="Tidwell J."/>
            <person name="Bellgard S.E."/>
            <person name="Bellgard M.I."/>
        </authorList>
    </citation>
    <scope>NUCLEOTIDE SEQUENCE</scope>
    <source>
        <tissue evidence="1">Shoot tissue taken approximately 20 cm above the soil surface</tissue>
    </source>
</reference>
<name>A0A0A9EQM8_ARUDO</name>
<reference evidence="1" key="1">
    <citation type="submission" date="2014-09" db="EMBL/GenBank/DDBJ databases">
        <authorList>
            <person name="Magalhaes I.L.F."/>
            <person name="Oliveira U."/>
            <person name="Santos F.R."/>
            <person name="Vidigal T.H.D.A."/>
            <person name="Brescovit A.D."/>
            <person name="Santos A.J."/>
        </authorList>
    </citation>
    <scope>NUCLEOTIDE SEQUENCE</scope>
    <source>
        <tissue evidence="1">Shoot tissue taken approximately 20 cm above the soil surface</tissue>
    </source>
</reference>
<sequence length="49" mass="5405">MLPPRWPIPALLHANLCGGRPSSALVNRRRLHLRFACCCSLVLLPSPSI</sequence>
<dbReference type="EMBL" id="GBRH01196582">
    <property type="protein sequence ID" value="JAE01314.1"/>
    <property type="molecule type" value="Transcribed_RNA"/>
</dbReference>
<evidence type="ECO:0000313" key="1">
    <source>
        <dbReference type="EMBL" id="JAE01314.1"/>
    </source>
</evidence>